<dbReference type="CDD" id="cd01650">
    <property type="entry name" value="RT_nLTR_like"/>
    <property type="match status" value="1"/>
</dbReference>
<dbReference type="InterPro" id="IPR043128">
    <property type="entry name" value="Rev_trsase/Diguanyl_cyclase"/>
</dbReference>
<dbReference type="Proteomes" id="UP001235939">
    <property type="component" value="Chromosome 23"/>
</dbReference>
<gene>
    <name evidence="3" type="ORF">LAZ67_23000037</name>
</gene>
<dbReference type="Pfam" id="PF00078">
    <property type="entry name" value="RVT_1"/>
    <property type="match status" value="1"/>
</dbReference>
<sequence>MSSHLDVMCTKRILDRGGSSESSTVQDETLANLSTSPDVLLPTLRVTLKGNRTEKTARAIIDTGSQRSYILHSTAMEMEYEQSRREFFRHSLFGGSSTDVVEHEVYTIHLSDINNSYRCEFEALGQPLFCGSIPPVCPRSFLEGSEELDVSDLMRDRIEVLTGAEIAGRLLNDDKKRISSGLMAIRTKLGWILTLSDNTFIFGFRKLVEIRCNCISDAEVEKKTQSLQAEMEEHFAHTTTRDIEGRYEVALPWVQEKERIPTNRELDKTQLSSVRRKLEEVGDMKEYGEIFVEWMNQEIIERAKEDKLDGVHYLPHRPVYKRKSQTSRIRPVFNASARKRGGKKGESKGIKAAALKHDNGREQSFDGLTPGFWTLRTPLELASPSLQAGLVLHHLRNPQEWTSRKPQWIPKPQRNPKTSSCPRATPNGYRGRLTLQRGNHLHIWVCLPPGNNNQAADTQYVTRDTNTPRDALVVSPSDTTRLPAAPDRETLFSLIESFVKGVKNENLTRGQDVGHRHRRNLGVPDHRCPASMLRRRGSCRGSTTSIRSVPCRRYWANAPRAAPFPSRRSKNTSKNAWLGTTPSSALSQISSRTSPPQDGAQLEEPISSNAVWHRLLKMGNTTPGPDGISYQGLRRVDPNATILTQIFQACFQMGAVPPSWKENSSILLHKKGDAEDLGNWRPIALGNTTAKLYTAVLADRLRRWAATTGQLSKAQKGFMEFEGCLEHNFVVQSTIEETKRPANTLASPDWILKMHSARTPLGTTSPIPFKRGVKQGCSGSPTLFNVAIEVIVRTLASMAKDHGVCLLGHYLSVLAYADDLLIMAKNKESLQALLDTTGDLAGKIGLHFKGLKCATLHLGCRKKEDYSAHDLLHPRTANLSNERRGHGTKEDVEKFHSSLLAPWKEIDATKTFIYPRLDFILRGSPIHKTAFREVNLLIKRLGKKWLGLPQRASNEVLYIPPFKGGAGMVPFGDRTDLAKIKHAFRLLTSSDSETSALAKSLLKRVAERKLGRPALEEDLAAYLSGKLDGDFARDGGDITSLWSDARNASRRLSKSIGVQWVHNPTLGGISIKLLNSGKTPKEISLPAVARGQIMARLRQALQDSYLKTLIKKPDKGKVYEVTCQDNSSNGFINSGRYMRFADWRFIHRARLNVLPLNGAKRFGPEDKRCRVCGQVDETLPHVLQHCRKHSAAVNKRHHNIVERLKKATRLQGRTRINQRVPEVSSNLRRDIVVTEEERKRITIIDEAIPFENRLVAFKDAREREISNGLFFFPKALWRLYAPHTTESWRYNHSGFGGNSNSKKVKEEVDLPTRGPSARIRRGPEEDPFDSYVKKTTLHIFCDASQFAYATCIFLRIEKQDRMDIQLIQDRTRVAPLKKLTNPIVFRARR</sequence>
<dbReference type="InterPro" id="IPR008042">
    <property type="entry name" value="Retrotrans_Pao"/>
</dbReference>
<feature type="region of interest" description="Disordered" evidence="1">
    <location>
        <begin position="561"/>
        <end position="603"/>
    </location>
</feature>
<keyword evidence="4" id="KW-1185">Reference proteome</keyword>
<reference evidence="3 4" key="1">
    <citation type="submission" date="2022-03" db="EMBL/GenBank/DDBJ databases">
        <title>A chromosomal length assembly of Cordylochernes scorpioides.</title>
        <authorList>
            <person name="Zeh D."/>
            <person name="Zeh J."/>
        </authorList>
    </citation>
    <scope>NUCLEOTIDE SEQUENCE [LARGE SCALE GENOMIC DNA]</scope>
    <source>
        <strain evidence="3">IN4F17</strain>
        <tissue evidence="3">Whole Body</tissue>
    </source>
</reference>
<evidence type="ECO:0000313" key="4">
    <source>
        <dbReference type="Proteomes" id="UP001235939"/>
    </source>
</evidence>
<dbReference type="InterPro" id="IPR043502">
    <property type="entry name" value="DNA/RNA_pol_sf"/>
</dbReference>
<proteinExistence type="predicted"/>
<name>A0ABY6LS49_9ARAC</name>
<feature type="region of interest" description="Disordered" evidence="1">
    <location>
        <begin position="403"/>
        <end position="429"/>
    </location>
</feature>
<dbReference type="PROSITE" id="PS00141">
    <property type="entry name" value="ASP_PROTEASE"/>
    <property type="match status" value="1"/>
</dbReference>
<feature type="domain" description="Reverse transcriptase" evidence="2">
    <location>
        <begin position="649"/>
        <end position="871"/>
    </location>
</feature>
<dbReference type="PANTHER" id="PTHR19446">
    <property type="entry name" value="REVERSE TRANSCRIPTASES"/>
    <property type="match status" value="1"/>
</dbReference>
<dbReference type="Pfam" id="PF05380">
    <property type="entry name" value="Peptidase_A17"/>
    <property type="match status" value="1"/>
</dbReference>
<dbReference type="Gene3D" id="3.30.70.270">
    <property type="match status" value="1"/>
</dbReference>
<evidence type="ECO:0000259" key="2">
    <source>
        <dbReference type="PROSITE" id="PS50878"/>
    </source>
</evidence>
<dbReference type="InterPro" id="IPR001969">
    <property type="entry name" value="Aspartic_peptidase_AS"/>
</dbReference>
<evidence type="ECO:0000256" key="1">
    <source>
        <dbReference type="SAM" id="MobiDB-lite"/>
    </source>
</evidence>
<dbReference type="EMBL" id="CP092885">
    <property type="protein sequence ID" value="UYV83161.1"/>
    <property type="molecule type" value="Genomic_DNA"/>
</dbReference>
<protein>
    <recommendedName>
        <fullName evidence="2">Reverse transcriptase domain-containing protein</fullName>
    </recommendedName>
</protein>
<dbReference type="InterPro" id="IPR000477">
    <property type="entry name" value="RT_dom"/>
</dbReference>
<evidence type="ECO:0000313" key="3">
    <source>
        <dbReference type="EMBL" id="UYV83161.1"/>
    </source>
</evidence>
<dbReference type="SUPFAM" id="SSF56672">
    <property type="entry name" value="DNA/RNA polymerases"/>
    <property type="match status" value="1"/>
</dbReference>
<feature type="compositionally biased region" description="Polar residues" evidence="1">
    <location>
        <begin position="572"/>
        <end position="596"/>
    </location>
</feature>
<organism evidence="3 4">
    <name type="scientific">Cordylochernes scorpioides</name>
    <dbReference type="NCBI Taxonomy" id="51811"/>
    <lineage>
        <taxon>Eukaryota</taxon>
        <taxon>Metazoa</taxon>
        <taxon>Ecdysozoa</taxon>
        <taxon>Arthropoda</taxon>
        <taxon>Chelicerata</taxon>
        <taxon>Arachnida</taxon>
        <taxon>Pseudoscorpiones</taxon>
        <taxon>Cheliferoidea</taxon>
        <taxon>Chernetidae</taxon>
        <taxon>Cordylochernes</taxon>
    </lineage>
</organism>
<dbReference type="PROSITE" id="PS50878">
    <property type="entry name" value="RT_POL"/>
    <property type="match status" value="1"/>
</dbReference>
<accession>A0ABY6LS49</accession>